<dbReference type="GO" id="GO:0005773">
    <property type="term" value="C:vacuole"/>
    <property type="evidence" value="ECO:0007669"/>
    <property type="project" value="GOC"/>
</dbReference>
<dbReference type="InterPro" id="IPR001096">
    <property type="entry name" value="Peptidase_C13"/>
</dbReference>
<dbReference type="InterPro" id="IPR048501">
    <property type="entry name" value="Legum_prodom"/>
</dbReference>
<gene>
    <name evidence="3" type="ORF">OSB1V03_LOCUS18947</name>
</gene>
<dbReference type="Proteomes" id="UP000759131">
    <property type="component" value="Unassembled WGS sequence"/>
</dbReference>
<accession>A0A7R9LHU5</accession>
<dbReference type="GO" id="GO:0006624">
    <property type="term" value="P:vacuolar protein processing"/>
    <property type="evidence" value="ECO:0007669"/>
    <property type="project" value="TreeGrafter"/>
</dbReference>
<dbReference type="PIRSF" id="PIRSF019663">
    <property type="entry name" value="Legumain"/>
    <property type="match status" value="1"/>
</dbReference>
<reference evidence="3" key="1">
    <citation type="submission" date="2020-11" db="EMBL/GenBank/DDBJ databases">
        <authorList>
            <person name="Tran Van P."/>
        </authorList>
    </citation>
    <scope>NUCLEOTIDE SEQUENCE</scope>
</reference>
<evidence type="ECO:0000313" key="3">
    <source>
        <dbReference type="EMBL" id="CAD7642018.1"/>
    </source>
</evidence>
<dbReference type="InterPro" id="IPR046427">
    <property type="entry name" value="Legumain_prodom_sf"/>
</dbReference>
<dbReference type="OrthoDB" id="6500438at2759"/>
<evidence type="ECO:0000313" key="4">
    <source>
        <dbReference type="Proteomes" id="UP000759131"/>
    </source>
</evidence>
<dbReference type="CDD" id="cd21115">
    <property type="entry name" value="legumain_C"/>
    <property type="match status" value="1"/>
</dbReference>
<organism evidence="3">
    <name type="scientific">Medioppia subpectinata</name>
    <dbReference type="NCBI Taxonomy" id="1979941"/>
    <lineage>
        <taxon>Eukaryota</taxon>
        <taxon>Metazoa</taxon>
        <taxon>Ecdysozoa</taxon>
        <taxon>Arthropoda</taxon>
        <taxon>Chelicerata</taxon>
        <taxon>Arachnida</taxon>
        <taxon>Acari</taxon>
        <taxon>Acariformes</taxon>
        <taxon>Sarcoptiformes</taxon>
        <taxon>Oribatida</taxon>
        <taxon>Brachypylina</taxon>
        <taxon>Oppioidea</taxon>
        <taxon>Oppiidae</taxon>
        <taxon>Medioppia</taxon>
    </lineage>
</organism>
<feature type="non-terminal residue" evidence="3">
    <location>
        <position position="1"/>
    </location>
</feature>
<keyword evidence="4" id="KW-1185">Reference proteome</keyword>
<name>A0A7R9LHU5_9ACAR</name>
<evidence type="ECO:0000256" key="1">
    <source>
        <dbReference type="ARBA" id="ARBA00009941"/>
    </source>
</evidence>
<dbReference type="PANTHER" id="PTHR12000:SF42">
    <property type="entry name" value="LEGUMAIN"/>
    <property type="match status" value="1"/>
</dbReference>
<feature type="domain" description="Legumain prodomain" evidence="2">
    <location>
        <begin position="192"/>
        <end position="265"/>
    </location>
</feature>
<dbReference type="Pfam" id="PF01650">
    <property type="entry name" value="Peptidase_C13"/>
    <property type="match status" value="1"/>
</dbReference>
<dbReference type="GO" id="GO:0004197">
    <property type="term" value="F:cysteine-type endopeptidase activity"/>
    <property type="evidence" value="ECO:0007669"/>
    <property type="project" value="TreeGrafter"/>
</dbReference>
<dbReference type="Gene3D" id="3.40.50.1460">
    <property type="match status" value="1"/>
</dbReference>
<evidence type="ECO:0000259" key="2">
    <source>
        <dbReference type="Pfam" id="PF20985"/>
    </source>
</evidence>
<dbReference type="PANTHER" id="PTHR12000">
    <property type="entry name" value="HEMOGLOBINASE FAMILY MEMBER"/>
    <property type="match status" value="1"/>
</dbReference>
<dbReference type="Pfam" id="PF20985">
    <property type="entry name" value="Legum_prodom"/>
    <property type="match status" value="1"/>
</dbReference>
<sequence length="293" mass="33992">TEYLYAKDLNKALQYMYDNKRYSQLVFYLEACESGSMFSKLLPKNINVYATTASNPTESSYACYFDNKRQTYLGDVYSVNWIEDSDRKDWGKETLLDQFNLVKKETNTSHVMEYGDFNIAGERLGEFQGDKKPSIEVFGGDEVPVVFDAVDSGDVPLHIHQKKVEAARDETEKQILTEQLQRLVDGREFATKHFHQYVNSIKHLVGEQIDTILTQKQELNNRECYQQLVDTFHEKCLNLNENPFVLRKLYIFANVCEELSRGSDVEIKTEDAVDHLVEYCFHNLAKGYQQPIL</sequence>
<dbReference type="EMBL" id="CAJPIZ010026343">
    <property type="protein sequence ID" value="CAG2118997.1"/>
    <property type="molecule type" value="Genomic_DNA"/>
</dbReference>
<dbReference type="EMBL" id="OC880918">
    <property type="protein sequence ID" value="CAD7642018.1"/>
    <property type="molecule type" value="Genomic_DNA"/>
</dbReference>
<comment type="similarity">
    <text evidence="1">Belongs to the peptidase C13 family.</text>
</comment>
<protein>
    <recommendedName>
        <fullName evidence="2">Legumain prodomain domain-containing protein</fullName>
    </recommendedName>
</protein>
<proteinExistence type="inferred from homology"/>
<dbReference type="GO" id="GO:0051603">
    <property type="term" value="P:proteolysis involved in protein catabolic process"/>
    <property type="evidence" value="ECO:0007669"/>
    <property type="project" value="TreeGrafter"/>
</dbReference>
<dbReference type="Gene3D" id="1.10.132.130">
    <property type="match status" value="1"/>
</dbReference>
<dbReference type="AlphaFoldDB" id="A0A7R9LHU5"/>